<evidence type="ECO:0000256" key="1">
    <source>
        <dbReference type="SAM" id="SignalP"/>
    </source>
</evidence>
<evidence type="ECO:0000313" key="2">
    <source>
        <dbReference type="EMBL" id="GAA4326339.1"/>
    </source>
</evidence>
<name>A0ABP8GLB7_9BACT</name>
<accession>A0ABP8GLB7</accession>
<keyword evidence="3" id="KW-1185">Reference proteome</keyword>
<comment type="caution">
    <text evidence="2">The sequence shown here is derived from an EMBL/GenBank/DDBJ whole genome shotgun (WGS) entry which is preliminary data.</text>
</comment>
<gene>
    <name evidence="2" type="ORF">GCM10023184_14940</name>
</gene>
<feature type="signal peptide" evidence="1">
    <location>
        <begin position="1"/>
        <end position="18"/>
    </location>
</feature>
<sequence length="247" mass="27541">MKKLLLPVLLLLCLNASAQSDAAIAGTWKFFRLIDSSGAAPADLEMARKMFADMAMTFSADGRYRASMMGRSEDGNWAYVGATKTLTMASDRGQTNNVRLLSVSDTALLLMMDRKGGYELRRANTTTQMTPGPKPAAAAPVAVSKEQLARKWYFRRREQPGRTEEQLRIVSELFAGTYFDLRPDGTCRLQLGKMESAGTWKLDTGKGALVLVQEGEEQVWVVRAISADRLELQKGYKDDKWIFTRKP</sequence>
<proteinExistence type="predicted"/>
<dbReference type="RefSeq" id="WP_345254759.1">
    <property type="nucleotide sequence ID" value="NZ_BAABGY010000006.1"/>
</dbReference>
<protein>
    <recommendedName>
        <fullName evidence="4">Lipocalin-like domain-containing protein</fullName>
    </recommendedName>
</protein>
<organism evidence="2 3">
    <name type="scientific">Flaviaesturariibacter amylovorans</name>
    <dbReference type="NCBI Taxonomy" id="1084520"/>
    <lineage>
        <taxon>Bacteria</taxon>
        <taxon>Pseudomonadati</taxon>
        <taxon>Bacteroidota</taxon>
        <taxon>Chitinophagia</taxon>
        <taxon>Chitinophagales</taxon>
        <taxon>Chitinophagaceae</taxon>
        <taxon>Flaviaestuariibacter</taxon>
    </lineage>
</organism>
<feature type="chain" id="PRO_5047477012" description="Lipocalin-like domain-containing protein" evidence="1">
    <location>
        <begin position="19"/>
        <end position="247"/>
    </location>
</feature>
<keyword evidence="1" id="KW-0732">Signal</keyword>
<dbReference type="EMBL" id="BAABGY010000006">
    <property type="protein sequence ID" value="GAA4326339.1"/>
    <property type="molecule type" value="Genomic_DNA"/>
</dbReference>
<dbReference type="Proteomes" id="UP001501725">
    <property type="component" value="Unassembled WGS sequence"/>
</dbReference>
<evidence type="ECO:0008006" key="4">
    <source>
        <dbReference type="Google" id="ProtNLM"/>
    </source>
</evidence>
<reference evidence="3" key="1">
    <citation type="journal article" date="2019" name="Int. J. Syst. Evol. Microbiol.">
        <title>The Global Catalogue of Microorganisms (GCM) 10K type strain sequencing project: providing services to taxonomists for standard genome sequencing and annotation.</title>
        <authorList>
            <consortium name="The Broad Institute Genomics Platform"/>
            <consortium name="The Broad Institute Genome Sequencing Center for Infectious Disease"/>
            <person name="Wu L."/>
            <person name="Ma J."/>
        </authorList>
    </citation>
    <scope>NUCLEOTIDE SEQUENCE [LARGE SCALE GENOMIC DNA]</scope>
    <source>
        <strain evidence="3">JCM 17919</strain>
    </source>
</reference>
<evidence type="ECO:0000313" key="3">
    <source>
        <dbReference type="Proteomes" id="UP001501725"/>
    </source>
</evidence>